<proteinExistence type="predicted"/>
<feature type="region of interest" description="Disordered" evidence="1">
    <location>
        <begin position="1"/>
        <end position="22"/>
    </location>
</feature>
<evidence type="ECO:0000313" key="2">
    <source>
        <dbReference type="EMBL" id="PSN61483.1"/>
    </source>
</evidence>
<accession>A0A2T2N7T9</accession>
<protein>
    <submittedName>
        <fullName evidence="2">Uncharacterized protein</fullName>
    </submittedName>
</protein>
<reference evidence="2 3" key="1">
    <citation type="journal article" date="2018" name="Front. Microbiol.">
        <title>Genome-Wide Analysis of Corynespora cassiicola Leaf Fall Disease Putative Effectors.</title>
        <authorList>
            <person name="Lopez D."/>
            <person name="Ribeiro S."/>
            <person name="Label P."/>
            <person name="Fumanal B."/>
            <person name="Venisse J.S."/>
            <person name="Kohler A."/>
            <person name="de Oliveira R.R."/>
            <person name="Labutti K."/>
            <person name="Lipzen A."/>
            <person name="Lail K."/>
            <person name="Bauer D."/>
            <person name="Ohm R.A."/>
            <person name="Barry K.W."/>
            <person name="Spatafora J."/>
            <person name="Grigoriev I.V."/>
            <person name="Martin F.M."/>
            <person name="Pujade-Renaud V."/>
        </authorList>
    </citation>
    <scope>NUCLEOTIDE SEQUENCE [LARGE SCALE GENOMIC DNA]</scope>
    <source>
        <strain evidence="2 3">Philippines</strain>
    </source>
</reference>
<name>A0A2T2N7T9_CORCC</name>
<gene>
    <name evidence="2" type="ORF">BS50DRAFT_152536</name>
</gene>
<feature type="compositionally biased region" description="Low complexity" evidence="1">
    <location>
        <begin position="47"/>
        <end position="58"/>
    </location>
</feature>
<dbReference type="AlphaFoldDB" id="A0A2T2N7T9"/>
<dbReference type="Proteomes" id="UP000240883">
    <property type="component" value="Unassembled WGS sequence"/>
</dbReference>
<sequence>MRCANRHLMPSPRPGKISTKAGDIAQGCDAYSPKRACGQSGSRADLADPAPSSAPADSSPAVLVLHSQCGHASRCHMSFTHRTAPHRDLTAVTPSGDRSPRMRHLAPRALYRIRLLAGIDVTLRSLQGPRDRQTGQPGKLYMFIYIIGVRICSYSQWRAGCNLCATIFRGDMGWDIGPLWRRVFIHARRDGPSQPGAKLETSRLWR</sequence>
<dbReference type="EMBL" id="KZ678144">
    <property type="protein sequence ID" value="PSN61483.1"/>
    <property type="molecule type" value="Genomic_DNA"/>
</dbReference>
<evidence type="ECO:0000313" key="3">
    <source>
        <dbReference type="Proteomes" id="UP000240883"/>
    </source>
</evidence>
<feature type="region of interest" description="Disordered" evidence="1">
    <location>
        <begin position="39"/>
        <end position="58"/>
    </location>
</feature>
<evidence type="ECO:0000256" key="1">
    <source>
        <dbReference type="SAM" id="MobiDB-lite"/>
    </source>
</evidence>
<organism evidence="2 3">
    <name type="scientific">Corynespora cassiicola Philippines</name>
    <dbReference type="NCBI Taxonomy" id="1448308"/>
    <lineage>
        <taxon>Eukaryota</taxon>
        <taxon>Fungi</taxon>
        <taxon>Dikarya</taxon>
        <taxon>Ascomycota</taxon>
        <taxon>Pezizomycotina</taxon>
        <taxon>Dothideomycetes</taxon>
        <taxon>Pleosporomycetidae</taxon>
        <taxon>Pleosporales</taxon>
        <taxon>Corynesporascaceae</taxon>
        <taxon>Corynespora</taxon>
    </lineage>
</organism>
<keyword evidence="3" id="KW-1185">Reference proteome</keyword>